<reference evidence="3 4" key="1">
    <citation type="submission" date="2018-01" db="EMBL/GenBank/DDBJ databases">
        <title>Superficieibacter electus gen. nov., sp. nov., an extended-spectrum beta-lactamase possessing member of the Enterobacteriaceae family, isolated from intensive care unit surfaces.</title>
        <authorList>
            <person name="Potter R.F."/>
            <person name="D'Souza A.W."/>
        </authorList>
    </citation>
    <scope>NUCLEOTIDE SEQUENCE [LARGE SCALE GENOMIC DNA]</scope>
    <source>
        <strain evidence="2 4">BP-1</strain>
        <strain evidence="1 3">BP-2</strain>
    </source>
</reference>
<dbReference type="RefSeq" id="WP_103677783.1">
    <property type="nucleotide sequence ID" value="NZ_PQGD01000002.1"/>
</dbReference>
<gene>
    <name evidence="2" type="ORF">CHU32_03505</name>
    <name evidence="1" type="ORF">CHU33_19790</name>
</gene>
<keyword evidence="3" id="KW-1185">Reference proteome</keyword>
<name>A0A2P5GVB5_9ENTR</name>
<evidence type="ECO:0000313" key="3">
    <source>
        <dbReference type="Proteomes" id="UP000237073"/>
    </source>
</evidence>
<evidence type="ECO:0000313" key="4">
    <source>
        <dbReference type="Proteomes" id="UP000247005"/>
    </source>
</evidence>
<protein>
    <submittedName>
        <fullName evidence="2">Uncharacterized protein</fullName>
    </submittedName>
</protein>
<organism evidence="2 4">
    <name type="scientific">Superficieibacter electus</name>
    <dbReference type="NCBI Taxonomy" id="2022662"/>
    <lineage>
        <taxon>Bacteria</taxon>
        <taxon>Pseudomonadati</taxon>
        <taxon>Pseudomonadota</taxon>
        <taxon>Gammaproteobacteria</taxon>
        <taxon>Enterobacterales</taxon>
        <taxon>Enterobacteriaceae</taxon>
        <taxon>Superficieibacter</taxon>
    </lineage>
</organism>
<sequence length="341" mass="37625">MYTSEDIFDGYLRIDQLLSEIAEQGAAAQKQARENIGINGDIAYRDKENIFKEKNSFNQMTQFNDDTTVAAGKKIIAPTICLTYNGTQVGTLSGDAGKVTNLISDAKLRLGGATVHDLMYASGGHDYEVWHAGNYDPVRTVNYVGPDSDGNVNVQPIKFMGDGITVMVALFVPYYLFTGVSPVSVHFGALLPGYLLSPASLYKPWKTAETNLMFDEKYMPGIWRMCATTTNNSNDSDALGVGMAQRVSIGSITKFSNICQPFYPNEDRVDFFGGDHTDERFVCVRCDIEGVGDGLIFTSYVDDEEEYSRQIYQNAIAGMYGVIEPQNAPRRPKETVSSQVM</sequence>
<dbReference type="EMBL" id="PQGD01000002">
    <property type="protein sequence ID" value="POP50502.1"/>
    <property type="molecule type" value="Genomic_DNA"/>
</dbReference>
<dbReference type="EMBL" id="PQGE01000020">
    <property type="protein sequence ID" value="POP42313.1"/>
    <property type="molecule type" value="Genomic_DNA"/>
</dbReference>
<dbReference type="Proteomes" id="UP000247005">
    <property type="component" value="Unassembled WGS sequence"/>
</dbReference>
<dbReference type="AlphaFoldDB" id="A0A2P5GVB5"/>
<accession>A0A2P5GVB5</accession>
<comment type="caution">
    <text evidence="2">The sequence shown here is derived from an EMBL/GenBank/DDBJ whole genome shotgun (WGS) entry which is preliminary data.</text>
</comment>
<dbReference type="Proteomes" id="UP000237073">
    <property type="component" value="Unassembled WGS sequence"/>
</dbReference>
<dbReference type="OrthoDB" id="9810174at2"/>
<evidence type="ECO:0000313" key="1">
    <source>
        <dbReference type="EMBL" id="POP42313.1"/>
    </source>
</evidence>
<proteinExistence type="predicted"/>
<evidence type="ECO:0000313" key="2">
    <source>
        <dbReference type="EMBL" id="POP50502.1"/>
    </source>
</evidence>